<dbReference type="AlphaFoldDB" id="A0AA38F610"/>
<keyword evidence="2" id="KW-1185">Reference proteome</keyword>
<name>A0AA38F610_TAXCH</name>
<protein>
    <submittedName>
        <fullName evidence="1">Uncharacterized protein</fullName>
    </submittedName>
</protein>
<dbReference type="PANTHER" id="PTHR37393:SF1">
    <property type="entry name" value="AT-RICH INTERACTIVE DOMAIN-CONTAINING PROTEIN 1A-LIKE"/>
    <property type="match status" value="1"/>
</dbReference>
<dbReference type="Proteomes" id="UP000824469">
    <property type="component" value="Unassembled WGS sequence"/>
</dbReference>
<comment type="caution">
    <text evidence="1">The sequence shown here is derived from an EMBL/GenBank/DDBJ whole genome shotgun (WGS) entry which is preliminary data.</text>
</comment>
<proteinExistence type="predicted"/>
<dbReference type="EMBL" id="JAHRHJ020003813">
    <property type="protein sequence ID" value="KAH9289587.1"/>
    <property type="molecule type" value="Genomic_DNA"/>
</dbReference>
<gene>
    <name evidence="1" type="ORF">KI387_033704</name>
</gene>
<evidence type="ECO:0000313" key="2">
    <source>
        <dbReference type="Proteomes" id="UP000824469"/>
    </source>
</evidence>
<reference evidence="1 2" key="1">
    <citation type="journal article" date="2021" name="Nat. Plants">
        <title>The Taxus genome provides insights into paclitaxel biosynthesis.</title>
        <authorList>
            <person name="Xiong X."/>
            <person name="Gou J."/>
            <person name="Liao Q."/>
            <person name="Li Y."/>
            <person name="Zhou Q."/>
            <person name="Bi G."/>
            <person name="Li C."/>
            <person name="Du R."/>
            <person name="Wang X."/>
            <person name="Sun T."/>
            <person name="Guo L."/>
            <person name="Liang H."/>
            <person name="Lu P."/>
            <person name="Wu Y."/>
            <person name="Zhang Z."/>
            <person name="Ro D.K."/>
            <person name="Shang Y."/>
            <person name="Huang S."/>
            <person name="Yan J."/>
        </authorList>
    </citation>
    <scope>NUCLEOTIDE SEQUENCE [LARGE SCALE GENOMIC DNA]</scope>
    <source>
        <strain evidence="1">Ta-2019</strain>
    </source>
</reference>
<feature type="non-terminal residue" evidence="1">
    <location>
        <position position="112"/>
    </location>
</feature>
<feature type="non-terminal residue" evidence="1">
    <location>
        <position position="1"/>
    </location>
</feature>
<evidence type="ECO:0000313" key="1">
    <source>
        <dbReference type="EMBL" id="KAH9289587.1"/>
    </source>
</evidence>
<dbReference type="PANTHER" id="PTHR37393">
    <property type="entry name" value="AT-RICH INTERACTIVE DOMAIN-CONTAINING PROTEIN 1A-LIKE"/>
    <property type="match status" value="1"/>
</dbReference>
<accession>A0AA38F610</accession>
<sequence length="112" mass="12548">WSARLALSWTRDCVVKEQNLFNKDKKKSAGCIALFGKIVRRIMTMPMACPYDRYLVTDTNSKEVQEANPVLADAIGRVTVHYLHHKSGYTWKGPLSESIAHGNGYQYGSSAV</sequence>
<organism evidence="1 2">
    <name type="scientific">Taxus chinensis</name>
    <name type="common">Chinese yew</name>
    <name type="synonym">Taxus wallichiana var. chinensis</name>
    <dbReference type="NCBI Taxonomy" id="29808"/>
    <lineage>
        <taxon>Eukaryota</taxon>
        <taxon>Viridiplantae</taxon>
        <taxon>Streptophyta</taxon>
        <taxon>Embryophyta</taxon>
        <taxon>Tracheophyta</taxon>
        <taxon>Spermatophyta</taxon>
        <taxon>Pinopsida</taxon>
        <taxon>Pinidae</taxon>
        <taxon>Conifers II</taxon>
        <taxon>Cupressales</taxon>
        <taxon>Taxaceae</taxon>
        <taxon>Taxus</taxon>
    </lineage>
</organism>